<dbReference type="EMBL" id="KZ805301">
    <property type="protein sequence ID" value="PVI08042.1"/>
    <property type="molecule type" value="Genomic_DNA"/>
</dbReference>
<evidence type="ECO:0000313" key="8">
    <source>
        <dbReference type="EMBL" id="PVI08042.1"/>
    </source>
</evidence>
<feature type="compositionally biased region" description="Polar residues" evidence="6">
    <location>
        <begin position="140"/>
        <end position="155"/>
    </location>
</feature>
<feature type="domain" description="TAFII55 protein conserved region" evidence="7">
    <location>
        <begin position="205"/>
        <end position="367"/>
    </location>
</feature>
<evidence type="ECO:0000256" key="4">
    <source>
        <dbReference type="ARBA" id="ARBA00023163"/>
    </source>
</evidence>
<proteinExistence type="inferred from homology"/>
<evidence type="ECO:0000256" key="2">
    <source>
        <dbReference type="ARBA" id="ARBA00009368"/>
    </source>
</evidence>
<comment type="similarity">
    <text evidence="2">Belongs to the TAF7 family.</text>
</comment>
<evidence type="ECO:0000313" key="9">
    <source>
        <dbReference type="Proteomes" id="UP000244855"/>
    </source>
</evidence>
<evidence type="ECO:0000256" key="6">
    <source>
        <dbReference type="SAM" id="MobiDB-lite"/>
    </source>
</evidence>
<sequence>MKLKLKAPGPASGDAAPASTPATSAAQPGSATTTPTTSAPKINLKFKPAAKPSEETTGAPAGDAPKPKRKYTKKPKVDENGQPIAAAKAAPKPKKRPLEDGEDGTPAKRKPKPTLKSLERTQDSDEDDEAAVVAVAAPTKAQSQKKAPARTQSVKLSLKTKAPPGQPQRTGTALIKMKTVGRPPVRPPGVGYDSEAEEAEDDPAIEQQFVLRMEPGPDNDLLRRAIEEKTIGKKQSEGGPGVWFRFLDREGRRTILYIQNRMYAATMVELPCVIESLKSWNKKDWVKTADVCQMLLVLGRVNSEEEAKKFARPKTVEPDTHRFAHGLTPPMTWVRRRRFRPRKSYLDVERIESQTEALLAEDEQASSVKYELIDSDAEGSSDGSYGDQDAMGEDEDIFDGADYTETPAEDLIDADDLEAALAQGLMEDTEEGFEIQAANGDDIDMDALFGGGGDNEPGEAIIEVETPIATSHDVAMHALGHNGELVVEPESAVSTPAGATSPEDDDDDDDDDDEVDPEVAAKQEKDELIRGEIRELKDAITNAQNQLKDTTNVLFKRRLLDRIEKQEQDLKVKLSLIGEQAD</sequence>
<dbReference type="CDD" id="cd08047">
    <property type="entry name" value="TAF7"/>
    <property type="match status" value="1"/>
</dbReference>
<name>A0A2V1ED52_9PLEO</name>
<feature type="compositionally biased region" description="Acidic residues" evidence="6">
    <location>
        <begin position="502"/>
        <end position="517"/>
    </location>
</feature>
<comment type="subcellular location">
    <subcellularLocation>
        <location evidence="1">Nucleus</location>
    </subcellularLocation>
</comment>
<dbReference type="AlphaFoldDB" id="A0A2V1ED52"/>
<evidence type="ECO:0000256" key="3">
    <source>
        <dbReference type="ARBA" id="ARBA00023015"/>
    </source>
</evidence>
<dbReference type="SMART" id="SM01370">
    <property type="entry name" value="TAFII55_N"/>
    <property type="match status" value="1"/>
</dbReference>
<keyword evidence="4" id="KW-0804">Transcription</keyword>
<feature type="compositionally biased region" description="Acidic residues" evidence="6">
    <location>
        <begin position="390"/>
        <end position="399"/>
    </location>
</feature>
<dbReference type="GO" id="GO:0016251">
    <property type="term" value="F:RNA polymerase II general transcription initiation factor activity"/>
    <property type="evidence" value="ECO:0007669"/>
    <property type="project" value="TreeGrafter"/>
</dbReference>
<protein>
    <recommendedName>
        <fullName evidence="7">TAFII55 protein conserved region domain-containing protein</fullName>
    </recommendedName>
</protein>
<dbReference type="InterPro" id="IPR037817">
    <property type="entry name" value="TAF7"/>
</dbReference>
<dbReference type="InterPro" id="IPR006751">
    <property type="entry name" value="TAFII55_prot_cons_reg"/>
</dbReference>
<gene>
    <name evidence="8" type="ORF">DM02DRAFT_608145</name>
</gene>
<dbReference type="Pfam" id="PF04658">
    <property type="entry name" value="TAFII55_N"/>
    <property type="match status" value="1"/>
</dbReference>
<keyword evidence="3" id="KW-0805">Transcription regulation</keyword>
<evidence type="ECO:0000256" key="5">
    <source>
        <dbReference type="ARBA" id="ARBA00023242"/>
    </source>
</evidence>
<feature type="compositionally biased region" description="Low complexity" evidence="6">
    <location>
        <begin position="7"/>
        <end position="40"/>
    </location>
</feature>
<evidence type="ECO:0000256" key="1">
    <source>
        <dbReference type="ARBA" id="ARBA00004123"/>
    </source>
</evidence>
<dbReference type="OrthoDB" id="153872at2759"/>
<dbReference type="STRING" id="97972.A0A2V1ED52"/>
<feature type="region of interest" description="Disordered" evidence="6">
    <location>
        <begin position="492"/>
        <end position="527"/>
    </location>
</feature>
<evidence type="ECO:0000259" key="7">
    <source>
        <dbReference type="SMART" id="SM01370"/>
    </source>
</evidence>
<feature type="region of interest" description="Disordered" evidence="6">
    <location>
        <begin position="372"/>
        <end position="401"/>
    </location>
</feature>
<accession>A0A2V1ED52</accession>
<dbReference type="Proteomes" id="UP000244855">
    <property type="component" value="Unassembled WGS sequence"/>
</dbReference>
<keyword evidence="9" id="KW-1185">Reference proteome</keyword>
<reference evidence="8 9" key="1">
    <citation type="journal article" date="2018" name="Sci. Rep.">
        <title>Comparative genomics provides insights into the lifestyle and reveals functional heterogeneity of dark septate endophytic fungi.</title>
        <authorList>
            <person name="Knapp D.G."/>
            <person name="Nemeth J.B."/>
            <person name="Barry K."/>
            <person name="Hainaut M."/>
            <person name="Henrissat B."/>
            <person name="Johnson J."/>
            <person name="Kuo A."/>
            <person name="Lim J.H.P."/>
            <person name="Lipzen A."/>
            <person name="Nolan M."/>
            <person name="Ohm R.A."/>
            <person name="Tamas L."/>
            <person name="Grigoriev I.V."/>
            <person name="Spatafora J.W."/>
            <person name="Nagy L.G."/>
            <person name="Kovacs G.M."/>
        </authorList>
    </citation>
    <scope>NUCLEOTIDE SEQUENCE [LARGE SCALE GENOMIC DNA]</scope>
    <source>
        <strain evidence="8 9">DSE2036</strain>
    </source>
</reference>
<organism evidence="8 9">
    <name type="scientific">Periconia macrospinosa</name>
    <dbReference type="NCBI Taxonomy" id="97972"/>
    <lineage>
        <taxon>Eukaryota</taxon>
        <taxon>Fungi</taxon>
        <taxon>Dikarya</taxon>
        <taxon>Ascomycota</taxon>
        <taxon>Pezizomycotina</taxon>
        <taxon>Dothideomycetes</taxon>
        <taxon>Pleosporomycetidae</taxon>
        <taxon>Pleosporales</taxon>
        <taxon>Massarineae</taxon>
        <taxon>Periconiaceae</taxon>
        <taxon>Periconia</taxon>
    </lineage>
</organism>
<dbReference type="PANTHER" id="PTHR12228">
    <property type="entry name" value="TRANSCRIPTION INITIATION FACTOR TFIID 55 KD SUBUNIT-RELATED"/>
    <property type="match status" value="1"/>
</dbReference>
<keyword evidence="5" id="KW-0539">Nucleus</keyword>
<dbReference type="GO" id="GO:0051123">
    <property type="term" value="P:RNA polymerase II preinitiation complex assembly"/>
    <property type="evidence" value="ECO:0007669"/>
    <property type="project" value="TreeGrafter"/>
</dbReference>
<feature type="region of interest" description="Disordered" evidence="6">
    <location>
        <begin position="1"/>
        <end position="172"/>
    </location>
</feature>
<dbReference type="PANTHER" id="PTHR12228:SF0">
    <property type="entry name" value="TATA-BOX BINDING PROTEIN ASSOCIATED FACTOR 7"/>
    <property type="match status" value="1"/>
</dbReference>
<feature type="non-terminal residue" evidence="8">
    <location>
        <position position="582"/>
    </location>
</feature>
<dbReference type="GO" id="GO:0005669">
    <property type="term" value="C:transcription factor TFIID complex"/>
    <property type="evidence" value="ECO:0007669"/>
    <property type="project" value="InterPro"/>
</dbReference>